<proteinExistence type="predicted"/>
<protein>
    <submittedName>
        <fullName evidence="2">Uncharacterized protein</fullName>
    </submittedName>
</protein>
<name>A0A8X6UFI9_NEPPI</name>
<organism evidence="2 3">
    <name type="scientific">Nephila pilipes</name>
    <name type="common">Giant wood spider</name>
    <name type="synonym">Nephila maculata</name>
    <dbReference type="NCBI Taxonomy" id="299642"/>
    <lineage>
        <taxon>Eukaryota</taxon>
        <taxon>Metazoa</taxon>
        <taxon>Ecdysozoa</taxon>
        <taxon>Arthropoda</taxon>
        <taxon>Chelicerata</taxon>
        <taxon>Arachnida</taxon>
        <taxon>Araneae</taxon>
        <taxon>Araneomorphae</taxon>
        <taxon>Entelegynae</taxon>
        <taxon>Araneoidea</taxon>
        <taxon>Nephilidae</taxon>
        <taxon>Nephila</taxon>
    </lineage>
</organism>
<feature type="region of interest" description="Disordered" evidence="1">
    <location>
        <begin position="1"/>
        <end position="31"/>
    </location>
</feature>
<dbReference type="EMBL" id="BMAW01028818">
    <property type="protein sequence ID" value="GFU09196.1"/>
    <property type="molecule type" value="Genomic_DNA"/>
</dbReference>
<reference evidence="2" key="1">
    <citation type="submission" date="2020-08" db="EMBL/GenBank/DDBJ databases">
        <title>Multicomponent nature underlies the extraordinary mechanical properties of spider dragline silk.</title>
        <authorList>
            <person name="Kono N."/>
            <person name="Nakamura H."/>
            <person name="Mori M."/>
            <person name="Yoshida Y."/>
            <person name="Ohtoshi R."/>
            <person name="Malay A.D."/>
            <person name="Moran D.A.P."/>
            <person name="Tomita M."/>
            <person name="Numata K."/>
            <person name="Arakawa K."/>
        </authorList>
    </citation>
    <scope>NUCLEOTIDE SEQUENCE</scope>
</reference>
<feature type="compositionally biased region" description="Polar residues" evidence="1">
    <location>
        <begin position="10"/>
        <end position="31"/>
    </location>
</feature>
<comment type="caution">
    <text evidence="2">The sequence shown here is derived from an EMBL/GenBank/DDBJ whole genome shotgun (WGS) entry which is preliminary data.</text>
</comment>
<keyword evidence="3" id="KW-1185">Reference proteome</keyword>
<evidence type="ECO:0000313" key="2">
    <source>
        <dbReference type="EMBL" id="GFU09196.1"/>
    </source>
</evidence>
<dbReference type="AlphaFoldDB" id="A0A8X6UFI9"/>
<gene>
    <name evidence="2" type="ORF">NPIL_664571</name>
</gene>
<dbReference type="Proteomes" id="UP000887013">
    <property type="component" value="Unassembled WGS sequence"/>
</dbReference>
<accession>A0A8X6UFI9</accession>
<sequence length="99" mass="11152">MSPYYLLGVSTKTAEPSHALPTTNKESQKQQSEYLRHLGSAPIVPGNNETLFGRLLFHPPPPQEFSYKPHMVTLTARSLRLIRSFSTWPNLTDSAVFHS</sequence>
<evidence type="ECO:0000256" key="1">
    <source>
        <dbReference type="SAM" id="MobiDB-lite"/>
    </source>
</evidence>
<evidence type="ECO:0000313" key="3">
    <source>
        <dbReference type="Proteomes" id="UP000887013"/>
    </source>
</evidence>